<evidence type="ECO:0000256" key="1">
    <source>
        <dbReference type="PROSITE-ProRule" id="PRU00042"/>
    </source>
</evidence>
<keyword evidence="1" id="KW-0479">Metal-binding</keyword>
<protein>
    <submittedName>
        <fullName evidence="3">Isoforms A/B/D/L (Drosophila melanogaster)</fullName>
    </submittedName>
</protein>
<evidence type="ECO:0000259" key="2">
    <source>
        <dbReference type="PROSITE" id="PS50157"/>
    </source>
</evidence>
<dbReference type="PROSITE" id="PS50157">
    <property type="entry name" value="ZINC_FINGER_C2H2_2"/>
    <property type="match status" value="1"/>
</dbReference>
<dbReference type="Gene3D" id="3.30.160.60">
    <property type="entry name" value="Classic Zinc Finger"/>
    <property type="match status" value="1"/>
</dbReference>
<evidence type="ECO:0000313" key="4">
    <source>
        <dbReference type="Proteomes" id="UP000786811"/>
    </source>
</evidence>
<dbReference type="EMBL" id="CAJNRD030001121">
    <property type="protein sequence ID" value="CAG5097851.1"/>
    <property type="molecule type" value="Genomic_DNA"/>
</dbReference>
<organism evidence="3 4">
    <name type="scientific">Cotesia congregata</name>
    <name type="common">Parasitoid wasp</name>
    <name type="synonym">Apanteles congregatus</name>
    <dbReference type="NCBI Taxonomy" id="51543"/>
    <lineage>
        <taxon>Eukaryota</taxon>
        <taxon>Metazoa</taxon>
        <taxon>Ecdysozoa</taxon>
        <taxon>Arthropoda</taxon>
        <taxon>Hexapoda</taxon>
        <taxon>Insecta</taxon>
        <taxon>Pterygota</taxon>
        <taxon>Neoptera</taxon>
        <taxon>Endopterygota</taxon>
        <taxon>Hymenoptera</taxon>
        <taxon>Apocrita</taxon>
        <taxon>Ichneumonoidea</taxon>
        <taxon>Braconidae</taxon>
        <taxon>Microgastrinae</taxon>
        <taxon>Cotesia</taxon>
    </lineage>
</organism>
<gene>
    <name evidence="3" type="ORF">HICCMSTLAB_LOCUS8909</name>
</gene>
<keyword evidence="1" id="KW-0862">Zinc</keyword>
<sequence length="96" mass="11508">MFFKNNLGFLRRRRLKAAQVKVKCPNCPSVYTHELTLKNHLRYECGLSPRFKCPYCPYMAKRAGNVVDHTKRRHRNMKPYFLDTLGSYKPRKQWNS</sequence>
<dbReference type="GO" id="GO:0008270">
    <property type="term" value="F:zinc ion binding"/>
    <property type="evidence" value="ECO:0007669"/>
    <property type="project" value="UniProtKB-KW"/>
</dbReference>
<evidence type="ECO:0000313" key="3">
    <source>
        <dbReference type="EMBL" id="CAG5097851.1"/>
    </source>
</evidence>
<dbReference type="OrthoDB" id="7528181at2759"/>
<dbReference type="SMART" id="SM00355">
    <property type="entry name" value="ZnF_C2H2"/>
    <property type="match status" value="2"/>
</dbReference>
<dbReference type="AlphaFoldDB" id="A0A8J2MNY8"/>
<proteinExistence type="predicted"/>
<accession>A0A8J2MNY8</accession>
<dbReference type="Proteomes" id="UP000786811">
    <property type="component" value="Unassembled WGS sequence"/>
</dbReference>
<name>A0A8J2MNY8_COTCN</name>
<feature type="domain" description="C2H2-type" evidence="2">
    <location>
        <begin position="51"/>
        <end position="79"/>
    </location>
</feature>
<dbReference type="InterPro" id="IPR013087">
    <property type="entry name" value="Znf_C2H2_type"/>
</dbReference>
<keyword evidence="4" id="KW-1185">Reference proteome</keyword>
<comment type="caution">
    <text evidence="3">The sequence shown here is derived from an EMBL/GenBank/DDBJ whole genome shotgun (WGS) entry which is preliminary data.</text>
</comment>
<keyword evidence="1" id="KW-0863">Zinc-finger</keyword>
<dbReference type="Pfam" id="PF00096">
    <property type="entry name" value="zf-C2H2"/>
    <property type="match status" value="1"/>
</dbReference>
<reference evidence="3" key="1">
    <citation type="submission" date="2021-04" db="EMBL/GenBank/DDBJ databases">
        <authorList>
            <person name="Chebbi M.A.C M."/>
        </authorList>
    </citation>
    <scope>NUCLEOTIDE SEQUENCE</scope>
</reference>